<dbReference type="GO" id="GO:0046872">
    <property type="term" value="F:metal ion binding"/>
    <property type="evidence" value="ECO:0007669"/>
    <property type="project" value="UniProtKB-KW"/>
</dbReference>
<evidence type="ECO:0000256" key="9">
    <source>
        <dbReference type="PIRSR" id="PIRSR004682-3"/>
    </source>
</evidence>
<dbReference type="NCBIfam" id="TIGR00213">
    <property type="entry name" value="GmhB_yaeD"/>
    <property type="match status" value="1"/>
</dbReference>
<proteinExistence type="inferred from homology"/>
<dbReference type="InterPro" id="IPR006543">
    <property type="entry name" value="Histidinol-phos"/>
</dbReference>
<comment type="cofactor">
    <cofactor evidence="10">
        <name>Mg(2+)</name>
        <dbReference type="ChEBI" id="CHEBI:18420"/>
    </cofactor>
</comment>
<evidence type="ECO:0000313" key="11">
    <source>
        <dbReference type="EMBL" id="SEB66901.1"/>
    </source>
</evidence>
<dbReference type="AlphaFoldDB" id="A0A1H4L847"/>
<dbReference type="Pfam" id="PF13242">
    <property type="entry name" value="Hydrolase_like"/>
    <property type="match status" value="1"/>
</dbReference>
<keyword evidence="10" id="KW-0862">Zinc</keyword>
<dbReference type="InterPro" id="IPR023214">
    <property type="entry name" value="HAD_sf"/>
</dbReference>
<dbReference type="EC" id="3.1.3.-" evidence="7"/>
<dbReference type="Gene3D" id="3.40.50.1000">
    <property type="entry name" value="HAD superfamily/HAD-like"/>
    <property type="match status" value="1"/>
</dbReference>
<name>A0A1H4L847_9BACT</name>
<feature type="active site" description="Nucleophile" evidence="8">
    <location>
        <position position="10"/>
    </location>
</feature>
<dbReference type="Proteomes" id="UP000182409">
    <property type="component" value="Unassembled WGS sequence"/>
</dbReference>
<feature type="site" description="Contributes to substrate recognition" evidence="9">
    <location>
        <position position="110"/>
    </location>
</feature>
<feature type="active site" description="Proton donor" evidence="8">
    <location>
        <position position="12"/>
    </location>
</feature>
<sequence>MNLRPALFLDRDGVINEEVDYLWTWDRCRFVDGIVSLLRTAHRQGYFVAVVTNQAGIGRGMYTEEDFHRLMERMAEELAKHDVHFDAVYFSPFHPIHGLGDYKRETDCRKPGPGMMLRAAEEHGLDLPRSILVGDRCTDILAGAAAGIGHLYLFGTTESDACEGVSYIPVNSFEAIEKQLLSSPFGAL</sequence>
<comment type="cofactor">
    <cofactor evidence="10">
        <name>Zn(2+)</name>
        <dbReference type="ChEBI" id="CHEBI:29105"/>
    </cofactor>
</comment>
<dbReference type="GO" id="GO:0016791">
    <property type="term" value="F:phosphatase activity"/>
    <property type="evidence" value="ECO:0007669"/>
    <property type="project" value="InterPro"/>
</dbReference>
<evidence type="ECO:0000256" key="7">
    <source>
        <dbReference type="PIRNR" id="PIRNR004682"/>
    </source>
</evidence>
<reference evidence="11 12" key="1">
    <citation type="submission" date="2016-10" db="EMBL/GenBank/DDBJ databases">
        <authorList>
            <person name="de Groot N.N."/>
        </authorList>
    </citation>
    <scope>NUCLEOTIDE SEQUENCE [LARGE SCALE GENOMIC DNA]</scope>
    <source>
        <strain evidence="11 12">AB35.6</strain>
    </source>
</reference>
<feature type="site" description="Stabilizes the phosphoryl group" evidence="9">
    <location>
        <position position="52"/>
    </location>
</feature>
<organism evidence="11 12">
    <name type="scientific">Terriglobus roseus</name>
    <dbReference type="NCBI Taxonomy" id="392734"/>
    <lineage>
        <taxon>Bacteria</taxon>
        <taxon>Pseudomonadati</taxon>
        <taxon>Acidobacteriota</taxon>
        <taxon>Terriglobia</taxon>
        <taxon>Terriglobales</taxon>
        <taxon>Acidobacteriaceae</taxon>
        <taxon>Terriglobus</taxon>
    </lineage>
</organism>
<feature type="site" description="Contributes to substrate recognition" evidence="9">
    <location>
        <position position="109"/>
    </location>
</feature>
<keyword evidence="10" id="KW-0460">Magnesium</keyword>
<dbReference type="InterPro" id="IPR006549">
    <property type="entry name" value="HAD-SF_hydro_IIIA"/>
</dbReference>
<keyword evidence="3 10" id="KW-0479">Metal-binding</keyword>
<dbReference type="InterPro" id="IPR036412">
    <property type="entry name" value="HAD-like_sf"/>
</dbReference>
<dbReference type="PANTHER" id="PTHR42891:SF1">
    <property type="entry name" value="D-GLYCERO-BETA-D-MANNO-HEPTOSE-1,7-BISPHOSPHATE 7-PHOSPHATASE"/>
    <property type="match status" value="1"/>
</dbReference>
<dbReference type="OrthoDB" id="9801899at2"/>
<evidence type="ECO:0000256" key="2">
    <source>
        <dbReference type="ARBA" id="ARBA00022490"/>
    </source>
</evidence>
<evidence type="ECO:0000256" key="1">
    <source>
        <dbReference type="ARBA" id="ARBA00004496"/>
    </source>
</evidence>
<evidence type="ECO:0000256" key="6">
    <source>
        <dbReference type="ARBA" id="ARBA00031828"/>
    </source>
</evidence>
<protein>
    <recommendedName>
        <fullName evidence="6 7">D,D-heptose 1,7-bisphosphate phosphatase</fullName>
        <ecNumber evidence="7">3.1.3.-</ecNumber>
    </recommendedName>
</protein>
<dbReference type="CDD" id="cd07503">
    <property type="entry name" value="HAD_HisB-N"/>
    <property type="match status" value="1"/>
</dbReference>
<dbReference type="NCBIfam" id="TIGR01656">
    <property type="entry name" value="Histidinol-ppas"/>
    <property type="match status" value="1"/>
</dbReference>
<dbReference type="GO" id="GO:0005737">
    <property type="term" value="C:cytoplasm"/>
    <property type="evidence" value="ECO:0007669"/>
    <property type="project" value="UniProtKB-SubCell"/>
</dbReference>
<accession>A0A1H4L847</accession>
<dbReference type="SUPFAM" id="SSF56784">
    <property type="entry name" value="HAD-like"/>
    <property type="match status" value="1"/>
</dbReference>
<dbReference type="NCBIfam" id="TIGR01662">
    <property type="entry name" value="HAD-SF-IIIA"/>
    <property type="match status" value="1"/>
</dbReference>
<keyword evidence="2 7" id="KW-0963">Cytoplasm</keyword>
<evidence type="ECO:0000256" key="3">
    <source>
        <dbReference type="ARBA" id="ARBA00022723"/>
    </source>
</evidence>
<feature type="binding site" evidence="10">
    <location>
        <position position="135"/>
    </location>
    <ligand>
        <name>Mg(2+)</name>
        <dbReference type="ChEBI" id="CHEBI:18420"/>
    </ligand>
</feature>
<dbReference type="PIRSF" id="PIRSF004682">
    <property type="entry name" value="GmhB"/>
    <property type="match status" value="1"/>
</dbReference>
<gene>
    <name evidence="11" type="ORF">SAMN05443244_1504</name>
</gene>
<evidence type="ECO:0000256" key="5">
    <source>
        <dbReference type="ARBA" id="ARBA00023277"/>
    </source>
</evidence>
<evidence type="ECO:0000256" key="4">
    <source>
        <dbReference type="ARBA" id="ARBA00022801"/>
    </source>
</evidence>
<dbReference type="GO" id="GO:0005975">
    <property type="term" value="P:carbohydrate metabolic process"/>
    <property type="evidence" value="ECO:0007669"/>
    <property type="project" value="InterPro"/>
</dbReference>
<feature type="binding site" evidence="10">
    <location>
        <position position="108"/>
    </location>
    <ligand>
        <name>Zn(2+)</name>
        <dbReference type="ChEBI" id="CHEBI:29105"/>
    </ligand>
</feature>
<comment type="subcellular location">
    <subcellularLocation>
        <location evidence="1 7">Cytoplasm</location>
    </subcellularLocation>
</comment>
<dbReference type="InterPro" id="IPR004446">
    <property type="entry name" value="Heptose_bisP_phosphatase"/>
</dbReference>
<dbReference type="RefSeq" id="WP_074653060.1">
    <property type="nucleotide sequence ID" value="NZ_FNSD01000001.1"/>
</dbReference>
<evidence type="ECO:0000313" key="12">
    <source>
        <dbReference type="Proteomes" id="UP000182409"/>
    </source>
</evidence>
<dbReference type="PANTHER" id="PTHR42891">
    <property type="entry name" value="D-GLYCERO-BETA-D-MANNO-HEPTOSE-1,7-BISPHOSPHATE 7-PHOSPHATASE"/>
    <property type="match status" value="1"/>
</dbReference>
<evidence type="ECO:0000256" key="10">
    <source>
        <dbReference type="PIRSR" id="PIRSR004682-4"/>
    </source>
</evidence>
<keyword evidence="4 7" id="KW-0378">Hydrolase</keyword>
<comment type="similarity">
    <text evidence="7">Belongs to the gmhB family.</text>
</comment>
<feature type="binding site" evidence="10">
    <location>
        <position position="10"/>
    </location>
    <ligand>
        <name>Mg(2+)</name>
        <dbReference type="ChEBI" id="CHEBI:18420"/>
    </ligand>
</feature>
<keyword evidence="5 7" id="KW-0119">Carbohydrate metabolism</keyword>
<feature type="binding site" evidence="10">
    <location>
        <position position="12"/>
    </location>
    <ligand>
        <name>Mg(2+)</name>
        <dbReference type="ChEBI" id="CHEBI:18420"/>
    </ligand>
</feature>
<dbReference type="EMBL" id="FNSD01000001">
    <property type="protein sequence ID" value="SEB66901.1"/>
    <property type="molecule type" value="Genomic_DNA"/>
</dbReference>
<evidence type="ECO:0000256" key="8">
    <source>
        <dbReference type="PIRSR" id="PIRSR004682-1"/>
    </source>
</evidence>